<keyword evidence="7 11" id="KW-0378">Hydrolase</keyword>
<proteinExistence type="inferred from homology"/>
<evidence type="ECO:0000256" key="6">
    <source>
        <dbReference type="ARBA" id="ARBA00022490"/>
    </source>
</evidence>
<reference evidence="11" key="1">
    <citation type="submission" date="2020-05" db="EMBL/GenBank/DDBJ databases">
        <title>Mycena genomes resolve the evolution of fungal bioluminescence.</title>
        <authorList>
            <person name="Tsai I.J."/>
        </authorList>
    </citation>
    <scope>NUCLEOTIDE SEQUENCE</scope>
    <source>
        <strain evidence="11">110903Hualien_Pintung</strain>
    </source>
</reference>
<dbReference type="Pfam" id="PF19283">
    <property type="entry name" value="APEH_N"/>
    <property type="match status" value="1"/>
</dbReference>
<feature type="domain" description="Acylamino-acid-releasing enzyme N-terminal" evidence="10">
    <location>
        <begin position="142"/>
        <end position="387"/>
    </location>
</feature>
<keyword evidence="12" id="KW-1185">Reference proteome</keyword>
<comment type="subunit">
    <text evidence="4">Homotetramer.</text>
</comment>
<evidence type="ECO:0000256" key="7">
    <source>
        <dbReference type="ARBA" id="ARBA00022801"/>
    </source>
</evidence>
<evidence type="ECO:0000259" key="10">
    <source>
        <dbReference type="Pfam" id="PF19283"/>
    </source>
</evidence>
<evidence type="ECO:0000256" key="3">
    <source>
        <dbReference type="ARBA" id="ARBA00010040"/>
    </source>
</evidence>
<dbReference type="Gene3D" id="3.40.50.1820">
    <property type="entry name" value="alpha/beta hydrolase"/>
    <property type="match status" value="1"/>
</dbReference>
<dbReference type="SUPFAM" id="SSF53474">
    <property type="entry name" value="alpha/beta-Hydrolases"/>
    <property type="match status" value="1"/>
</dbReference>
<name>A0A8H6WLA7_MYCCL</name>
<accession>A0A8H6WLA7</accession>
<dbReference type="OrthoDB" id="43744at2759"/>
<dbReference type="GO" id="GO:0008242">
    <property type="term" value="F:omega peptidase activity"/>
    <property type="evidence" value="ECO:0007669"/>
    <property type="project" value="UniProtKB-EC"/>
</dbReference>
<dbReference type="InterPro" id="IPR045550">
    <property type="entry name" value="AARE_N"/>
</dbReference>
<dbReference type="EC" id="3.4.19.1" evidence="5"/>
<comment type="caution">
    <text evidence="11">The sequence shown here is derived from an EMBL/GenBank/DDBJ whole genome shotgun (WGS) entry which is preliminary data.</text>
</comment>
<dbReference type="Pfam" id="PF00326">
    <property type="entry name" value="Peptidase_S9"/>
    <property type="match status" value="1"/>
</dbReference>
<dbReference type="EMBL" id="JACAZE010000003">
    <property type="protein sequence ID" value="KAF7318888.1"/>
    <property type="molecule type" value="Genomic_DNA"/>
</dbReference>
<evidence type="ECO:0000313" key="12">
    <source>
        <dbReference type="Proteomes" id="UP000613580"/>
    </source>
</evidence>
<keyword evidence="6" id="KW-0963">Cytoplasm</keyword>
<evidence type="ECO:0000256" key="2">
    <source>
        <dbReference type="ARBA" id="ARBA00004496"/>
    </source>
</evidence>
<evidence type="ECO:0000256" key="5">
    <source>
        <dbReference type="ARBA" id="ARBA00012917"/>
    </source>
</evidence>
<dbReference type="Proteomes" id="UP000613580">
    <property type="component" value="Unassembled WGS sequence"/>
</dbReference>
<dbReference type="PANTHER" id="PTHR42776:SF4">
    <property type="entry name" value="ACYLAMINO-ACID-RELEASING ENZYME"/>
    <property type="match status" value="1"/>
</dbReference>
<evidence type="ECO:0000256" key="4">
    <source>
        <dbReference type="ARBA" id="ARBA00011881"/>
    </source>
</evidence>
<dbReference type="GO" id="GO:0006508">
    <property type="term" value="P:proteolysis"/>
    <property type="evidence" value="ECO:0007669"/>
    <property type="project" value="InterPro"/>
</dbReference>
<evidence type="ECO:0000256" key="8">
    <source>
        <dbReference type="ARBA" id="ARBA00032829"/>
    </source>
</evidence>
<dbReference type="InterPro" id="IPR029058">
    <property type="entry name" value="AB_hydrolase_fold"/>
</dbReference>
<feature type="domain" description="Peptidase S9 prolyl oligopeptidase catalytic" evidence="9">
    <location>
        <begin position="495"/>
        <end position="711"/>
    </location>
</feature>
<evidence type="ECO:0000313" key="11">
    <source>
        <dbReference type="EMBL" id="KAF7318888.1"/>
    </source>
</evidence>
<evidence type="ECO:0000259" key="9">
    <source>
        <dbReference type="Pfam" id="PF00326"/>
    </source>
</evidence>
<evidence type="ECO:0000256" key="1">
    <source>
        <dbReference type="ARBA" id="ARBA00000721"/>
    </source>
</evidence>
<protein>
    <recommendedName>
        <fullName evidence="5">acylaminoacyl-peptidase</fullName>
        <ecNumber evidence="5">3.4.19.1</ecNumber>
    </recommendedName>
    <alternativeName>
        <fullName evidence="8">Dipeptidyl-peptidase V</fullName>
    </alternativeName>
</protein>
<organism evidence="11 12">
    <name type="scientific">Mycena chlorophos</name>
    <name type="common">Agaric fungus</name>
    <name type="synonym">Agaricus chlorophos</name>
    <dbReference type="NCBI Taxonomy" id="658473"/>
    <lineage>
        <taxon>Eukaryota</taxon>
        <taxon>Fungi</taxon>
        <taxon>Dikarya</taxon>
        <taxon>Basidiomycota</taxon>
        <taxon>Agaricomycotina</taxon>
        <taxon>Agaricomycetes</taxon>
        <taxon>Agaricomycetidae</taxon>
        <taxon>Agaricales</taxon>
        <taxon>Marasmiineae</taxon>
        <taxon>Mycenaceae</taxon>
        <taxon>Mycena</taxon>
    </lineage>
</organism>
<dbReference type="AlphaFoldDB" id="A0A8H6WLA7"/>
<comment type="catalytic activity">
    <reaction evidence="1">
        <text>Cleavage of an N-acetyl or N-formyl amino acid from the N-terminus of a polypeptide.</text>
        <dbReference type="EC" id="3.4.19.1"/>
    </reaction>
</comment>
<sequence>MANAADLYQRISALPTYTSAVFGASDVVNAKLSSPSYDTFTSSTVVRSISTATQETLATSAASSTIIDATSPDGATSVVFRSSQWLEVFSPTGVWKYKLDGLHGQIYTDPSFGPLGGAQLSWDASGTRFLYVAETLVEDNDEYVPDFGDSLTGKRLPAIFLVDIVARTVKLVVASPTDGSIAYGQPVFTSPTTFVAVGYGSLDDGRRVGLIYCQNRLARLFRFDLTQDGSPGVPFTPEDRSARSARVGHGFLVYLSNAQGGPHGSVAQLHARPLPLDLSSSVDDVVIPAVVHAEVGEYPGLYLDQLPPGPFLLLGGRLHVVLSSAWRSRIVPLLISLEHKMVTNLAPAPTAGVATTEELASYRVLRTDRARRVVATRSSLNRAPELVLYDAAGLKQWSVIGAAAPSRELMPLALAIITVPNVLATEIILLTSFPVIQKSLVALASDPTVDCVYVGPQDNTGSSPSSGAIPPVIHVPHGGPHMSYNTGFRPDWVSSALSGYTVCVINYTGSTGFGLDSINALCGRAGDVDVHSVRTVYDFLIEKQLASAAPGKQFIEGISHGGFLTAHMTSKYPTLYHGASLRNPAIDFAALYLHGSDIPEWAAGNVNLYTSRQSHAALPISIPNPGAYEKLASASPIHNVSAVIALTLIQISEHDRRIHPTQGLAWYHGLRGAGRLALGTELKCKIYKGEIHEMDGVEAEWKVWKASVEFYNGIASWD</sequence>
<dbReference type="GO" id="GO:0004252">
    <property type="term" value="F:serine-type endopeptidase activity"/>
    <property type="evidence" value="ECO:0007669"/>
    <property type="project" value="TreeGrafter"/>
</dbReference>
<gene>
    <name evidence="11" type="ORF">HMN09_00224400</name>
</gene>
<dbReference type="PANTHER" id="PTHR42776">
    <property type="entry name" value="SERINE PEPTIDASE S9 FAMILY MEMBER"/>
    <property type="match status" value="1"/>
</dbReference>
<comment type="subcellular location">
    <subcellularLocation>
        <location evidence="2">Cytoplasm</location>
    </subcellularLocation>
</comment>
<comment type="similarity">
    <text evidence="3">Belongs to the peptidase S9C family.</text>
</comment>
<dbReference type="InterPro" id="IPR001375">
    <property type="entry name" value="Peptidase_S9_cat"/>
</dbReference>
<dbReference type="GO" id="GO:0005737">
    <property type="term" value="C:cytoplasm"/>
    <property type="evidence" value="ECO:0007669"/>
    <property type="project" value="UniProtKB-SubCell"/>
</dbReference>